<dbReference type="Proteomes" id="UP000694421">
    <property type="component" value="Unplaced"/>
</dbReference>
<reference evidence="2" key="2">
    <citation type="submission" date="2025-09" db="UniProtKB">
        <authorList>
            <consortium name="Ensembl"/>
        </authorList>
    </citation>
    <scope>IDENTIFICATION</scope>
</reference>
<protein>
    <recommendedName>
        <fullName evidence="4">Secreted protein</fullName>
    </recommendedName>
</protein>
<evidence type="ECO:0000313" key="3">
    <source>
        <dbReference type="Proteomes" id="UP000694421"/>
    </source>
</evidence>
<keyword evidence="1" id="KW-0732">Signal</keyword>
<feature type="chain" id="PRO_5034114960" description="Secreted protein" evidence="1">
    <location>
        <begin position="23"/>
        <end position="110"/>
    </location>
</feature>
<dbReference type="AlphaFoldDB" id="A0A8D0BRS1"/>
<sequence>MPYSSLLCFWLCFLLVASPGHGGKDRHRDAREAGMTSTLLGRDNYKRLQNQVRTVQALSRRYWHFLTCGLWQKDCEEYEEMPRCGHCCTFFLLARNGKCIFAVPKVAQFG</sequence>
<proteinExistence type="predicted"/>
<feature type="signal peptide" evidence="1">
    <location>
        <begin position="1"/>
        <end position="22"/>
    </location>
</feature>
<name>A0A8D0BRS1_SALMN</name>
<accession>A0A8D0BRS1</accession>
<organism evidence="2 3">
    <name type="scientific">Salvator merianae</name>
    <name type="common">Argentine black and white tegu</name>
    <name type="synonym">Tupinambis merianae</name>
    <dbReference type="NCBI Taxonomy" id="96440"/>
    <lineage>
        <taxon>Eukaryota</taxon>
        <taxon>Metazoa</taxon>
        <taxon>Chordata</taxon>
        <taxon>Craniata</taxon>
        <taxon>Vertebrata</taxon>
        <taxon>Euteleostomi</taxon>
        <taxon>Lepidosauria</taxon>
        <taxon>Squamata</taxon>
        <taxon>Bifurcata</taxon>
        <taxon>Unidentata</taxon>
        <taxon>Episquamata</taxon>
        <taxon>Laterata</taxon>
        <taxon>Teiioidea</taxon>
        <taxon>Teiidae</taxon>
        <taxon>Salvator</taxon>
    </lineage>
</organism>
<evidence type="ECO:0000313" key="2">
    <source>
        <dbReference type="Ensembl" id="ENSSMRP00000012325.1"/>
    </source>
</evidence>
<reference evidence="2" key="1">
    <citation type="submission" date="2025-08" db="UniProtKB">
        <authorList>
            <consortium name="Ensembl"/>
        </authorList>
    </citation>
    <scope>IDENTIFICATION</scope>
</reference>
<keyword evidence="3" id="KW-1185">Reference proteome</keyword>
<evidence type="ECO:0008006" key="4">
    <source>
        <dbReference type="Google" id="ProtNLM"/>
    </source>
</evidence>
<dbReference type="Ensembl" id="ENSSMRT00000014362.1">
    <property type="protein sequence ID" value="ENSSMRP00000012325.1"/>
    <property type="gene ID" value="ENSSMRG00000009628.1"/>
</dbReference>
<evidence type="ECO:0000256" key="1">
    <source>
        <dbReference type="SAM" id="SignalP"/>
    </source>
</evidence>